<dbReference type="OrthoDB" id="18994at2759"/>
<dbReference type="GO" id="GO:0032040">
    <property type="term" value="C:small-subunit processome"/>
    <property type="evidence" value="ECO:0007669"/>
    <property type="project" value="TreeGrafter"/>
</dbReference>
<feature type="coiled-coil region" evidence="5">
    <location>
        <begin position="473"/>
        <end position="507"/>
    </location>
</feature>
<dbReference type="SUPFAM" id="SSF50249">
    <property type="entry name" value="Nucleic acid-binding proteins"/>
    <property type="match status" value="1"/>
</dbReference>
<evidence type="ECO:0000256" key="1">
    <source>
        <dbReference type="ARBA" id="ARBA00004604"/>
    </source>
</evidence>
<keyword evidence="9" id="KW-1185">Reference proteome</keyword>
<evidence type="ECO:0000256" key="5">
    <source>
        <dbReference type="SAM" id="Coils"/>
    </source>
</evidence>
<dbReference type="InterPro" id="IPR003029">
    <property type="entry name" value="S1_domain"/>
</dbReference>
<feature type="domain" description="S1 motif" evidence="7">
    <location>
        <begin position="44"/>
        <end position="113"/>
    </location>
</feature>
<evidence type="ECO:0000256" key="4">
    <source>
        <dbReference type="ARBA" id="ARBA00023242"/>
    </source>
</evidence>
<evidence type="ECO:0000256" key="3">
    <source>
        <dbReference type="ARBA" id="ARBA00022737"/>
    </source>
</evidence>
<feature type="region of interest" description="Disordered" evidence="6">
    <location>
        <begin position="1"/>
        <end position="41"/>
    </location>
</feature>
<feature type="domain" description="S1 motif" evidence="7">
    <location>
        <begin position="217"/>
        <end position="287"/>
    </location>
</feature>
<keyword evidence="3" id="KW-0677">Repeat</keyword>
<feature type="compositionally biased region" description="Polar residues" evidence="6">
    <location>
        <begin position="18"/>
        <end position="30"/>
    </location>
</feature>
<feature type="coiled-coil region" evidence="5">
    <location>
        <begin position="534"/>
        <end position="572"/>
    </location>
</feature>
<dbReference type="SMART" id="SM00316">
    <property type="entry name" value="S1"/>
    <property type="match status" value="2"/>
</dbReference>
<dbReference type="Gene3D" id="1.25.40.10">
    <property type="entry name" value="Tetratricopeptide repeat domain"/>
    <property type="match status" value="1"/>
</dbReference>
<dbReference type="InterPro" id="IPR011990">
    <property type="entry name" value="TPR-like_helical_dom_sf"/>
</dbReference>
<accession>F4PLR3</accession>
<proteinExistence type="predicted"/>
<evidence type="ECO:0000313" key="9">
    <source>
        <dbReference type="Proteomes" id="UP000007797"/>
    </source>
</evidence>
<comment type="subcellular location">
    <subcellularLocation>
        <location evidence="1">Nucleus</location>
        <location evidence="1">Nucleolus</location>
    </subcellularLocation>
</comment>
<dbReference type="RefSeq" id="XP_004361336.1">
    <property type="nucleotide sequence ID" value="XM_004361279.1"/>
</dbReference>
<name>F4PLR3_CACFS</name>
<reference evidence="9" key="1">
    <citation type="journal article" date="2011" name="Genome Res.">
        <title>Phylogeny-wide analysis of social amoeba genomes highlights ancient origins for complex intercellular communication.</title>
        <authorList>
            <person name="Heidel A.J."/>
            <person name="Lawal H.M."/>
            <person name="Felder M."/>
            <person name="Schilde C."/>
            <person name="Helps N.R."/>
            <person name="Tunggal B."/>
            <person name="Rivero F."/>
            <person name="John U."/>
            <person name="Schleicher M."/>
            <person name="Eichinger L."/>
            <person name="Platzer M."/>
            <person name="Noegel A.A."/>
            <person name="Schaap P."/>
            <person name="Gloeckner G."/>
        </authorList>
    </citation>
    <scope>NUCLEOTIDE SEQUENCE [LARGE SCALE GENOMIC DNA]</scope>
    <source>
        <strain evidence="9">SH3</strain>
    </source>
</reference>
<dbReference type="InterPro" id="IPR012340">
    <property type="entry name" value="NA-bd_OB-fold"/>
</dbReference>
<dbReference type="AlphaFoldDB" id="F4PLR3"/>
<dbReference type="GO" id="GO:0006364">
    <property type="term" value="P:rRNA processing"/>
    <property type="evidence" value="ECO:0007669"/>
    <property type="project" value="UniProtKB-KW"/>
</dbReference>
<dbReference type="SMART" id="SM00386">
    <property type="entry name" value="HAT"/>
    <property type="match status" value="4"/>
</dbReference>
<dbReference type="PANTHER" id="PTHR23270">
    <property type="entry name" value="PROGRAMMED CELL DEATH PROTEIN 11 PRE-RRNA PROCESSING PROTEIN RRP5"/>
    <property type="match status" value="1"/>
</dbReference>
<dbReference type="InterPro" id="IPR045209">
    <property type="entry name" value="Rrp5"/>
</dbReference>
<evidence type="ECO:0000256" key="6">
    <source>
        <dbReference type="SAM" id="MobiDB-lite"/>
    </source>
</evidence>
<dbReference type="Proteomes" id="UP000007797">
    <property type="component" value="Unassembled WGS sequence"/>
</dbReference>
<evidence type="ECO:0000313" key="8">
    <source>
        <dbReference type="EMBL" id="EGG23485.1"/>
    </source>
</evidence>
<dbReference type="GO" id="GO:0003723">
    <property type="term" value="F:RNA binding"/>
    <property type="evidence" value="ECO:0007669"/>
    <property type="project" value="TreeGrafter"/>
</dbReference>
<organism evidence="8 9">
    <name type="scientific">Cavenderia fasciculata</name>
    <name type="common">Slime mold</name>
    <name type="synonym">Dictyostelium fasciculatum</name>
    <dbReference type="NCBI Taxonomy" id="261658"/>
    <lineage>
        <taxon>Eukaryota</taxon>
        <taxon>Amoebozoa</taxon>
        <taxon>Evosea</taxon>
        <taxon>Eumycetozoa</taxon>
        <taxon>Dictyostelia</taxon>
        <taxon>Acytosteliales</taxon>
        <taxon>Cavenderiaceae</taxon>
        <taxon>Cavenderia</taxon>
    </lineage>
</organism>
<dbReference type="GeneID" id="14875212"/>
<feature type="compositionally biased region" description="Low complexity" evidence="6">
    <location>
        <begin position="1"/>
        <end position="17"/>
    </location>
</feature>
<protein>
    <submittedName>
        <fullName evidence="8">HAT repeat-containing protein</fullName>
    </submittedName>
</protein>
<evidence type="ECO:0000259" key="7">
    <source>
        <dbReference type="SMART" id="SM00316"/>
    </source>
</evidence>
<gene>
    <name evidence="8" type="ORF">DFA_05618</name>
</gene>
<feature type="compositionally biased region" description="Low complexity" evidence="6">
    <location>
        <begin position="31"/>
        <end position="41"/>
    </location>
</feature>
<dbReference type="EMBL" id="GL883008">
    <property type="protein sequence ID" value="EGG23485.1"/>
    <property type="molecule type" value="Genomic_DNA"/>
</dbReference>
<evidence type="ECO:0000256" key="2">
    <source>
        <dbReference type="ARBA" id="ARBA00022552"/>
    </source>
</evidence>
<keyword evidence="5" id="KW-0175">Coiled coil</keyword>
<dbReference type="InterPro" id="IPR055430">
    <property type="entry name" value="HAT_Syf1_CNRKL1_C"/>
</dbReference>
<dbReference type="STRING" id="1054147.F4PLR3"/>
<dbReference type="SUPFAM" id="SSF48452">
    <property type="entry name" value="TPR-like"/>
    <property type="match status" value="2"/>
</dbReference>
<keyword evidence="4" id="KW-0539">Nucleus</keyword>
<sequence length="850" mass="95617">MSQKSQTQRKPTTTPTTASSVGSKQSTKIATTTTTTSSSSDKLEINNNIKVEIIKKERLFLECKYISGVGGKQYKGTVHVSWSANKMDQLKKGDHVECRVVSIDESNASLQLAHAECSKQQTSTIVTLTAQAGTLVTAYPIGQTNGDSVSVHVAPGRVATIDILNNFKTKLALDNFISHPTRGIACAVESINKGSESISLKVIDDAAKSNPKPTTPSVGLVVLAKIEEKMTDAMVVRTCYGKGYIKMIDVCDVARTRPFDIYAVNAYVSAVIVAIDVKAKTAYLSLKRSLLGETTSASNPQFEHAPAYNRINEAGKPIYGYVVGVDTNHPRVTVQISTVANKVVKVADADLLEHVNSIGTIIRLDKAGNSVSNTKPSITDVVGEGVELTVQSVGKTEVVLKSGKRERVYYAKQSSGDDVAVGSLFLAKITSIQDDKTFVTLDPSIVGENQIYDVLNIPYLKKDQPEKCIPIKYKSIDQLLKDIETKKSEEKEEKEEKETLAAEWNLNKLESMKVEEKPSLLLTKRKDREDKEELKTAEEDIVEEEEIVNTKKQKIQKKLGKLEHERVISEREETLLDQNSVPESSGDFERVLLGSPNSSYIWIQYMSFYLGMSEIQKARDIGERALKKILSSEVVEQRNVWVALLNMENMYGGEDTLMTLFKRAILYQDPKRMYFAIIQILEHTEKLDRVDPYFAMFFKKYRHSSKAWIRYAEYLAKTQQLDKLSETLSRLPRVEQLKKKKLIMITSKIGQLEFKHGNPERGRTVFESLISSNPSRTDLWNVYIDQELKQENNAKNIRRLFDRCISLKTSDRNIKQFFKRYLSYEKDHGDESSVNNVKQLAIKYVEESSK</sequence>
<dbReference type="PANTHER" id="PTHR23270:SF10">
    <property type="entry name" value="PROTEIN RRP5 HOMOLOG"/>
    <property type="match status" value="1"/>
</dbReference>
<dbReference type="KEGG" id="dfa:DFA_05618"/>
<keyword evidence="2" id="KW-0698">rRNA processing</keyword>
<dbReference type="Pfam" id="PF23231">
    <property type="entry name" value="HAT_Syf1_CNRKL1_C"/>
    <property type="match status" value="1"/>
</dbReference>
<dbReference type="InterPro" id="IPR003107">
    <property type="entry name" value="HAT"/>
</dbReference>